<evidence type="ECO:0000313" key="16">
    <source>
        <dbReference type="Proteomes" id="UP000095209"/>
    </source>
</evidence>
<comment type="catalytic activity">
    <reaction evidence="1 12">
        <text>Cleavage of hydrophobic, N-terminal signal or leader sequences from secreted and periplasmic proteins.</text>
        <dbReference type="EC" id="3.4.21.89"/>
    </reaction>
</comment>
<evidence type="ECO:0000256" key="11">
    <source>
        <dbReference type="PIRSR" id="PIRSR600223-1"/>
    </source>
</evidence>
<evidence type="ECO:0000256" key="8">
    <source>
        <dbReference type="ARBA" id="ARBA00022801"/>
    </source>
</evidence>
<dbReference type="Gene3D" id="2.10.109.10">
    <property type="entry name" value="Umud Fragment, subunit A"/>
    <property type="match status" value="1"/>
</dbReference>
<dbReference type="InterPro" id="IPR019757">
    <property type="entry name" value="Pept_S26A_signal_pept_1_Lys-AS"/>
</dbReference>
<feature type="active site" evidence="11">
    <location>
        <position position="39"/>
    </location>
</feature>
<keyword evidence="10 12" id="KW-0472">Membrane</keyword>
<evidence type="ECO:0000256" key="1">
    <source>
        <dbReference type="ARBA" id="ARBA00000677"/>
    </source>
</evidence>
<feature type="active site" evidence="11">
    <location>
        <position position="80"/>
    </location>
</feature>
<evidence type="ECO:0000256" key="7">
    <source>
        <dbReference type="ARBA" id="ARBA00022692"/>
    </source>
</evidence>
<evidence type="ECO:0000256" key="5">
    <source>
        <dbReference type="ARBA" id="ARBA00022475"/>
    </source>
</evidence>
<gene>
    <name evidence="15" type="ORF">BFG57_10850</name>
</gene>
<dbReference type="SUPFAM" id="SSF51306">
    <property type="entry name" value="LexA/Signal peptidase"/>
    <property type="match status" value="1"/>
</dbReference>
<keyword evidence="8 12" id="KW-0378">Hydrolase</keyword>
<evidence type="ECO:0000256" key="2">
    <source>
        <dbReference type="ARBA" id="ARBA00004401"/>
    </source>
</evidence>
<dbReference type="AlphaFoldDB" id="A0A1E5LIA0"/>
<organism evidence="15 16">
    <name type="scientific">Bacillus solimangrovi</name>
    <dbReference type="NCBI Taxonomy" id="1305675"/>
    <lineage>
        <taxon>Bacteria</taxon>
        <taxon>Bacillati</taxon>
        <taxon>Bacillota</taxon>
        <taxon>Bacilli</taxon>
        <taxon>Bacillales</taxon>
        <taxon>Bacillaceae</taxon>
        <taxon>Bacillus</taxon>
    </lineage>
</organism>
<accession>A0A1E5LIA0</accession>
<dbReference type="STRING" id="1305675.BFG57_10850"/>
<dbReference type="InterPro" id="IPR000223">
    <property type="entry name" value="Pept_S26A_signal_pept_1"/>
</dbReference>
<keyword evidence="16" id="KW-1185">Reference proteome</keyword>
<comment type="caution">
    <text evidence="15">The sequence shown here is derived from an EMBL/GenBank/DDBJ whole genome shotgun (WGS) entry which is preliminary data.</text>
</comment>
<dbReference type="PROSITE" id="PS00501">
    <property type="entry name" value="SPASE_I_1"/>
    <property type="match status" value="1"/>
</dbReference>
<dbReference type="InterPro" id="IPR019533">
    <property type="entry name" value="Peptidase_S26"/>
</dbReference>
<dbReference type="PROSITE" id="PS00760">
    <property type="entry name" value="SPASE_I_2"/>
    <property type="match status" value="1"/>
</dbReference>
<dbReference type="InterPro" id="IPR019758">
    <property type="entry name" value="Pept_S26A_signal_pept_1_CS"/>
</dbReference>
<feature type="domain" description="Peptidase S26" evidence="14">
    <location>
        <begin position="9"/>
        <end position="173"/>
    </location>
</feature>
<evidence type="ECO:0000256" key="12">
    <source>
        <dbReference type="RuleBase" id="RU003993"/>
    </source>
</evidence>
<dbReference type="GO" id="GO:0004252">
    <property type="term" value="F:serine-type endopeptidase activity"/>
    <property type="evidence" value="ECO:0007669"/>
    <property type="project" value="InterPro"/>
</dbReference>
<evidence type="ECO:0000256" key="4">
    <source>
        <dbReference type="ARBA" id="ARBA00013208"/>
    </source>
</evidence>
<dbReference type="GO" id="GO:0005886">
    <property type="term" value="C:plasma membrane"/>
    <property type="evidence" value="ECO:0007669"/>
    <property type="project" value="UniProtKB-SubCell"/>
</dbReference>
<evidence type="ECO:0000313" key="15">
    <source>
        <dbReference type="EMBL" id="OEH93814.1"/>
    </source>
</evidence>
<dbReference type="FunFam" id="2.10.109.10:FF:000008">
    <property type="entry name" value="Signal peptidase I"/>
    <property type="match status" value="1"/>
</dbReference>
<reference evidence="15 16" key="1">
    <citation type="submission" date="2016-08" db="EMBL/GenBank/DDBJ databases">
        <title>Genome of Bacillus solimangrovi GH2-4.</title>
        <authorList>
            <person name="Lim S."/>
            <person name="Kim B.-C."/>
        </authorList>
    </citation>
    <scope>NUCLEOTIDE SEQUENCE [LARGE SCALE GENOMIC DNA]</scope>
    <source>
        <strain evidence="15 16">GH2-4</strain>
    </source>
</reference>
<comment type="similarity">
    <text evidence="3 13">Belongs to the peptidase S26 family.</text>
</comment>
<name>A0A1E5LIA0_9BACI</name>
<keyword evidence="5" id="KW-1003">Cell membrane</keyword>
<dbReference type="EMBL" id="MJEH01000008">
    <property type="protein sequence ID" value="OEH93814.1"/>
    <property type="molecule type" value="Genomic_DNA"/>
</dbReference>
<sequence>MTNTKSESREWIKAFIIAIALAAIIRYFLFAPIIVDGESMVPTLQDQDRMIVNKVNYSIGEPQRFDVVVFEATEDEDYIKRVIGLPGDHVAYKDDVLYINGEPIDEPYLDELKKEIEGNLTFDFTLEELTGFDVVPDGELFVLGDNRRPSVDSRLIGTIPMDKIIGEAQIVYWPIKDAEYLH</sequence>
<evidence type="ECO:0000256" key="3">
    <source>
        <dbReference type="ARBA" id="ARBA00009370"/>
    </source>
</evidence>
<dbReference type="NCBIfam" id="TIGR02227">
    <property type="entry name" value="sigpep_I_bact"/>
    <property type="match status" value="1"/>
</dbReference>
<dbReference type="InterPro" id="IPR036286">
    <property type="entry name" value="LexA/Signal_pep-like_sf"/>
</dbReference>
<dbReference type="PANTHER" id="PTHR43390">
    <property type="entry name" value="SIGNAL PEPTIDASE I"/>
    <property type="match status" value="1"/>
</dbReference>
<feature type="transmembrane region" description="Helical" evidence="12">
    <location>
        <begin position="12"/>
        <end position="35"/>
    </location>
</feature>
<dbReference type="PROSITE" id="PS00761">
    <property type="entry name" value="SPASE_I_3"/>
    <property type="match status" value="1"/>
</dbReference>
<evidence type="ECO:0000256" key="10">
    <source>
        <dbReference type="ARBA" id="ARBA00023136"/>
    </source>
</evidence>
<dbReference type="GO" id="GO:0009003">
    <property type="term" value="F:signal peptidase activity"/>
    <property type="evidence" value="ECO:0007669"/>
    <property type="project" value="UniProtKB-EC"/>
</dbReference>
<keyword evidence="9 12" id="KW-1133">Transmembrane helix</keyword>
<evidence type="ECO:0000256" key="9">
    <source>
        <dbReference type="ARBA" id="ARBA00022989"/>
    </source>
</evidence>
<dbReference type="RefSeq" id="WP_069716105.1">
    <property type="nucleotide sequence ID" value="NZ_MJEH01000008.1"/>
</dbReference>
<dbReference type="Proteomes" id="UP000095209">
    <property type="component" value="Unassembled WGS sequence"/>
</dbReference>
<protein>
    <recommendedName>
        <fullName evidence="4 12">Signal peptidase I</fullName>
        <ecNumber evidence="4 12">3.4.21.89</ecNumber>
    </recommendedName>
</protein>
<dbReference type="OrthoDB" id="9802919at2"/>
<dbReference type="PANTHER" id="PTHR43390:SF8">
    <property type="entry name" value="SIGNAL PEPTIDASE I"/>
    <property type="match status" value="1"/>
</dbReference>
<evidence type="ECO:0000256" key="13">
    <source>
        <dbReference type="RuleBase" id="RU362042"/>
    </source>
</evidence>
<dbReference type="InterPro" id="IPR019756">
    <property type="entry name" value="Pept_S26A_signal_pept_1_Ser-AS"/>
</dbReference>
<dbReference type="CDD" id="cd06530">
    <property type="entry name" value="S26_SPase_I"/>
    <property type="match status" value="1"/>
</dbReference>
<dbReference type="EC" id="3.4.21.89" evidence="4 12"/>
<keyword evidence="7 12" id="KW-0812">Transmembrane</keyword>
<dbReference type="GO" id="GO:0006465">
    <property type="term" value="P:signal peptide processing"/>
    <property type="evidence" value="ECO:0007669"/>
    <property type="project" value="InterPro"/>
</dbReference>
<dbReference type="PRINTS" id="PR00727">
    <property type="entry name" value="LEADERPTASE"/>
</dbReference>
<comment type="subcellular location">
    <subcellularLocation>
        <location evidence="2">Cell membrane</location>
        <topology evidence="2">Single-pass type II membrane protein</topology>
    </subcellularLocation>
    <subcellularLocation>
        <location evidence="13">Membrane</location>
        <topology evidence="13">Single-pass type II membrane protein</topology>
    </subcellularLocation>
</comment>
<evidence type="ECO:0000259" key="14">
    <source>
        <dbReference type="Pfam" id="PF10502"/>
    </source>
</evidence>
<dbReference type="Pfam" id="PF10502">
    <property type="entry name" value="Peptidase_S26"/>
    <property type="match status" value="1"/>
</dbReference>
<proteinExistence type="inferred from homology"/>
<keyword evidence="6 12" id="KW-0645">Protease</keyword>
<evidence type="ECO:0000256" key="6">
    <source>
        <dbReference type="ARBA" id="ARBA00022670"/>
    </source>
</evidence>